<dbReference type="EMBL" id="RRYP01014610">
    <property type="protein sequence ID" value="TNV75890.1"/>
    <property type="molecule type" value="Genomic_DNA"/>
</dbReference>
<dbReference type="Proteomes" id="UP000785679">
    <property type="component" value="Unassembled WGS sequence"/>
</dbReference>
<comment type="caution">
    <text evidence="1">The sequence shown here is derived from an EMBL/GenBank/DDBJ whole genome shotgun (WGS) entry which is preliminary data.</text>
</comment>
<keyword evidence="2" id="KW-1185">Reference proteome</keyword>
<gene>
    <name evidence="1" type="ORF">FGO68_gene7598</name>
</gene>
<proteinExistence type="predicted"/>
<reference evidence="1" key="1">
    <citation type="submission" date="2019-06" db="EMBL/GenBank/DDBJ databases">
        <authorList>
            <person name="Zheng W."/>
        </authorList>
    </citation>
    <scope>NUCLEOTIDE SEQUENCE</scope>
    <source>
        <strain evidence="1">QDHG01</strain>
    </source>
</reference>
<protein>
    <submittedName>
        <fullName evidence="1">Uncharacterized protein</fullName>
    </submittedName>
</protein>
<evidence type="ECO:0000313" key="1">
    <source>
        <dbReference type="EMBL" id="TNV75890.1"/>
    </source>
</evidence>
<organism evidence="1 2">
    <name type="scientific">Halteria grandinella</name>
    <dbReference type="NCBI Taxonomy" id="5974"/>
    <lineage>
        <taxon>Eukaryota</taxon>
        <taxon>Sar</taxon>
        <taxon>Alveolata</taxon>
        <taxon>Ciliophora</taxon>
        <taxon>Intramacronucleata</taxon>
        <taxon>Spirotrichea</taxon>
        <taxon>Stichotrichia</taxon>
        <taxon>Sporadotrichida</taxon>
        <taxon>Halteriidae</taxon>
        <taxon>Halteria</taxon>
    </lineage>
</organism>
<sequence>MEWLLRIRASHLQGHVRIFCSPFSEHQCHMGVSIFNSCIGETNPSEDLARNENDCTHWDIHGLANLEGLVDRRGNLLGFTTNEEGGHVICGPNLVPTLTHTRTINLKQLGYSPHRILEHLMIWEYLASLLKAPNHELLQLAREIGIGFSLDSDVEWWGFLTLNQIGVFLRCTCT</sequence>
<name>A0A8J8SZ36_HALGN</name>
<evidence type="ECO:0000313" key="2">
    <source>
        <dbReference type="Proteomes" id="UP000785679"/>
    </source>
</evidence>
<accession>A0A8J8SZ36</accession>
<dbReference type="AlphaFoldDB" id="A0A8J8SZ36"/>